<protein>
    <submittedName>
        <fullName evidence="3">Uncharacterized protein</fullName>
    </submittedName>
</protein>
<dbReference type="EMBL" id="BMAR01000001">
    <property type="protein sequence ID" value="GFR40807.1"/>
    <property type="molecule type" value="Genomic_DNA"/>
</dbReference>
<dbReference type="InterPro" id="IPR013325">
    <property type="entry name" value="RNA_pol_sigma_r2"/>
</dbReference>
<feature type="compositionally biased region" description="Low complexity" evidence="2">
    <location>
        <begin position="221"/>
        <end position="230"/>
    </location>
</feature>
<reference evidence="3 4" key="1">
    <citation type="journal article" date="2021" name="Sci. Rep.">
        <title>Genome sequencing of the multicellular alga Astrephomene provides insights into convergent evolution of germ-soma differentiation.</title>
        <authorList>
            <person name="Yamashita S."/>
            <person name="Yamamoto K."/>
            <person name="Matsuzaki R."/>
            <person name="Suzuki S."/>
            <person name="Yamaguchi H."/>
            <person name="Hirooka S."/>
            <person name="Minakuchi Y."/>
            <person name="Miyagishima S."/>
            <person name="Kawachi M."/>
            <person name="Toyoda A."/>
            <person name="Nozaki H."/>
        </authorList>
    </citation>
    <scope>NUCLEOTIDE SEQUENCE [LARGE SCALE GENOMIC DNA]</scope>
    <source>
        <strain evidence="3 4">NIES-4017</strain>
    </source>
</reference>
<evidence type="ECO:0000313" key="4">
    <source>
        <dbReference type="Proteomes" id="UP001054857"/>
    </source>
</evidence>
<comment type="similarity">
    <text evidence="1">Belongs to the sigma-70 factor family.</text>
</comment>
<keyword evidence="4" id="KW-1185">Reference proteome</keyword>
<feature type="compositionally biased region" description="Pro residues" evidence="2">
    <location>
        <begin position="231"/>
        <end position="249"/>
    </location>
</feature>
<evidence type="ECO:0000313" key="3">
    <source>
        <dbReference type="EMBL" id="GFR40807.1"/>
    </source>
</evidence>
<feature type="region of interest" description="Disordered" evidence="2">
    <location>
        <begin position="54"/>
        <end position="74"/>
    </location>
</feature>
<dbReference type="GO" id="GO:0006352">
    <property type="term" value="P:DNA-templated transcription initiation"/>
    <property type="evidence" value="ECO:0007669"/>
    <property type="project" value="InterPro"/>
</dbReference>
<dbReference type="PANTHER" id="PTHR30603">
    <property type="entry name" value="RNA POLYMERASE SIGMA FACTOR RPO"/>
    <property type="match status" value="1"/>
</dbReference>
<gene>
    <name evidence="3" type="ORF">Agub_g1426</name>
</gene>
<feature type="non-terminal residue" evidence="3">
    <location>
        <position position="1"/>
    </location>
</feature>
<feature type="compositionally biased region" description="Low complexity" evidence="2">
    <location>
        <begin position="339"/>
        <end position="382"/>
    </location>
</feature>
<dbReference type="GO" id="GO:0003700">
    <property type="term" value="F:DNA-binding transcription factor activity"/>
    <property type="evidence" value="ECO:0007669"/>
    <property type="project" value="InterPro"/>
</dbReference>
<dbReference type="InterPro" id="IPR050239">
    <property type="entry name" value="Sigma-70_RNA_pol_init_factors"/>
</dbReference>
<feature type="compositionally biased region" description="Pro residues" evidence="2">
    <location>
        <begin position="261"/>
        <end position="274"/>
    </location>
</feature>
<organism evidence="3 4">
    <name type="scientific">Astrephomene gubernaculifera</name>
    <dbReference type="NCBI Taxonomy" id="47775"/>
    <lineage>
        <taxon>Eukaryota</taxon>
        <taxon>Viridiplantae</taxon>
        <taxon>Chlorophyta</taxon>
        <taxon>core chlorophytes</taxon>
        <taxon>Chlorophyceae</taxon>
        <taxon>CS clade</taxon>
        <taxon>Chlamydomonadales</taxon>
        <taxon>Astrephomenaceae</taxon>
        <taxon>Astrephomene</taxon>
    </lineage>
</organism>
<feature type="compositionally biased region" description="Low complexity" evidence="2">
    <location>
        <begin position="250"/>
        <end position="260"/>
    </location>
</feature>
<dbReference type="Proteomes" id="UP001054857">
    <property type="component" value="Unassembled WGS sequence"/>
</dbReference>
<name>A0AAD3HHA5_9CHLO</name>
<proteinExistence type="inferred from homology"/>
<comment type="caution">
    <text evidence="3">The sequence shown here is derived from an EMBL/GenBank/DDBJ whole genome shotgun (WGS) entry which is preliminary data.</text>
</comment>
<evidence type="ECO:0000256" key="1">
    <source>
        <dbReference type="ARBA" id="ARBA00007788"/>
    </source>
</evidence>
<accession>A0AAD3HHA5</accession>
<dbReference type="AlphaFoldDB" id="A0AAD3HHA5"/>
<dbReference type="PANTHER" id="PTHR30603:SF47">
    <property type="entry name" value="RNA POLYMERASE SIGMA FACTOR SIGD, CHLOROPLASTIC"/>
    <property type="match status" value="1"/>
</dbReference>
<dbReference type="SUPFAM" id="SSF88946">
    <property type="entry name" value="Sigma2 domain of RNA polymerase sigma factors"/>
    <property type="match status" value="1"/>
</dbReference>
<evidence type="ECO:0000256" key="2">
    <source>
        <dbReference type="SAM" id="MobiDB-lite"/>
    </source>
</evidence>
<feature type="region of interest" description="Disordered" evidence="2">
    <location>
        <begin position="211"/>
        <end position="385"/>
    </location>
</feature>
<feature type="compositionally biased region" description="Low complexity" evidence="2">
    <location>
        <begin position="275"/>
        <end position="285"/>
    </location>
</feature>
<sequence>MPTLPQGTLKGCGCAASIASARASTALPSCPQPQRHRKSPTVVNAAPAALLALQPATRPSRSGPVSLEPWQPGDNDPGQDFFLLPDGMVTPPPQGISSDGHGAEIESLSLELSRLMAEVEQVGSHALNARLAVQPHTALTPAVHPTSTLMSCPSPSSHALAPASWHLHSTSHHQIPINASNRLVAPALRAHHQLVPPSSPLPSLLPSIPLPCPNPKPAQELDPYLDSLAPSPSPLLSSPPQPPSPPQHPLSPASTSTTPSHLPPHLHPQSPHPAPSSTSSSTSFPGLPPELELSAASPRLPSASGPPGSSASTSAPSSLSSSSSSSSSRLGTGSGTGLGLRLTSAQPPAGLSLLLPTPSHSSNSSSSSGKGSAAGRSAAGDAGPAGGGVGLGLGLEAGSGRRVAQRRRQNWRRTAVAATEAADAAAAAEPKYKTSGRDSMAMLLGTFSKDRMLTAEEEQRLAAAAQDFMQLRELRNVLQRLLRRQPTLGEMAETLRCEEETLSARLEAGNHARSVLAQKNYRLVVALARRAARGLPSYLQNNSG</sequence>
<feature type="compositionally biased region" description="Low complexity" evidence="2">
    <location>
        <begin position="293"/>
        <end position="331"/>
    </location>
</feature>